<evidence type="ECO:0000313" key="1">
    <source>
        <dbReference type="EMBL" id="KAG6405021.1"/>
    </source>
</evidence>
<protein>
    <recommendedName>
        <fullName evidence="3">Protein FLOWERING LOCUS T</fullName>
    </recommendedName>
</protein>
<dbReference type="InterPro" id="IPR036610">
    <property type="entry name" value="PEBP-like_sf"/>
</dbReference>
<dbReference type="AlphaFoldDB" id="A0A8X8X194"/>
<dbReference type="SUPFAM" id="SSF49777">
    <property type="entry name" value="PEBP-like"/>
    <property type="match status" value="1"/>
</dbReference>
<dbReference type="CDD" id="cd00866">
    <property type="entry name" value="PEBP_euk"/>
    <property type="match status" value="1"/>
</dbReference>
<dbReference type="PANTHER" id="PTHR11362:SF9">
    <property type="entry name" value="PROTEIN FLOWERING LOCUS T-RELATED"/>
    <property type="match status" value="1"/>
</dbReference>
<dbReference type="Proteomes" id="UP000298416">
    <property type="component" value="Unassembled WGS sequence"/>
</dbReference>
<organism evidence="1">
    <name type="scientific">Salvia splendens</name>
    <name type="common">Scarlet sage</name>
    <dbReference type="NCBI Taxonomy" id="180675"/>
    <lineage>
        <taxon>Eukaryota</taxon>
        <taxon>Viridiplantae</taxon>
        <taxon>Streptophyta</taxon>
        <taxon>Embryophyta</taxon>
        <taxon>Tracheophyta</taxon>
        <taxon>Spermatophyta</taxon>
        <taxon>Magnoliopsida</taxon>
        <taxon>eudicotyledons</taxon>
        <taxon>Gunneridae</taxon>
        <taxon>Pentapetalae</taxon>
        <taxon>asterids</taxon>
        <taxon>lamiids</taxon>
        <taxon>Lamiales</taxon>
        <taxon>Lamiaceae</taxon>
        <taxon>Nepetoideae</taxon>
        <taxon>Mentheae</taxon>
        <taxon>Salviinae</taxon>
        <taxon>Salvia</taxon>
        <taxon>Salvia subgen. Calosphace</taxon>
        <taxon>core Calosphace</taxon>
    </lineage>
</organism>
<sequence length="184" mass="20799">MPRDTNPLVVSRVIGDVIDPFTPTTDIQVFIDGVPICNGYRLRQSQVASRPRVDIGGQYFRILHTLVLVDADSPSPANPYLREYLHWSLSISISLPMLVTDIPSSTNPSFGNEVVPYEAPQPTMGIHRLVMVIFRQPRRQILLAPEWRNNFSIRQLSQVYNLGDPVAAFFYHCHRENGTGGRRA</sequence>
<name>A0A8X8X194_SALSN</name>
<dbReference type="PANTHER" id="PTHR11362">
    <property type="entry name" value="PHOSPHATIDYLETHANOLAMINE-BINDING PROTEIN"/>
    <property type="match status" value="1"/>
</dbReference>
<keyword evidence="2" id="KW-1185">Reference proteome</keyword>
<reference evidence="1" key="1">
    <citation type="submission" date="2018-01" db="EMBL/GenBank/DDBJ databases">
        <authorList>
            <person name="Mao J.F."/>
        </authorList>
    </citation>
    <scope>NUCLEOTIDE SEQUENCE</scope>
    <source>
        <strain evidence="1">Huo1</strain>
        <tissue evidence="1">Leaf</tissue>
    </source>
</reference>
<reference evidence="1" key="2">
    <citation type="submission" date="2020-08" db="EMBL/GenBank/DDBJ databases">
        <title>Plant Genome Project.</title>
        <authorList>
            <person name="Zhang R.-G."/>
        </authorList>
    </citation>
    <scope>NUCLEOTIDE SEQUENCE</scope>
    <source>
        <strain evidence="1">Huo1</strain>
        <tissue evidence="1">Leaf</tissue>
    </source>
</reference>
<proteinExistence type="predicted"/>
<accession>A0A8X8X194</accession>
<evidence type="ECO:0008006" key="3">
    <source>
        <dbReference type="Google" id="ProtNLM"/>
    </source>
</evidence>
<dbReference type="EMBL" id="PNBA02000012">
    <property type="protein sequence ID" value="KAG6405021.1"/>
    <property type="molecule type" value="Genomic_DNA"/>
</dbReference>
<dbReference type="Gene3D" id="3.90.280.10">
    <property type="entry name" value="PEBP-like"/>
    <property type="match status" value="1"/>
</dbReference>
<evidence type="ECO:0000313" key="2">
    <source>
        <dbReference type="Proteomes" id="UP000298416"/>
    </source>
</evidence>
<dbReference type="InterPro" id="IPR035810">
    <property type="entry name" value="PEBP_euk"/>
</dbReference>
<comment type="caution">
    <text evidence="1">The sequence shown here is derived from an EMBL/GenBank/DDBJ whole genome shotgun (WGS) entry which is preliminary data.</text>
</comment>
<gene>
    <name evidence="1" type="ORF">SASPL_132601</name>
</gene>